<dbReference type="AlphaFoldDB" id="A0A1N6WLY3"/>
<name>A0A1N6WLY3_9ACTN</name>
<accession>A0A1N6WLY3</accession>
<sequence length="63" mass="6783">MTVPEKNRRQQEDEALESGAVYQDVKGRRTADPGDGAALAHSEADLNAEHLRRGEVGPGAPEE</sequence>
<gene>
    <name evidence="2" type="ORF">SAMN05444858_10530</name>
</gene>
<protein>
    <submittedName>
        <fullName evidence="2">Uncharacterized protein</fullName>
    </submittedName>
</protein>
<proteinExistence type="predicted"/>
<dbReference type="RefSeq" id="WP_076470005.1">
    <property type="nucleotide sequence ID" value="NZ_FTNF01000005.1"/>
</dbReference>
<evidence type="ECO:0000313" key="3">
    <source>
        <dbReference type="Proteomes" id="UP000186004"/>
    </source>
</evidence>
<feature type="compositionally biased region" description="Basic and acidic residues" evidence="1">
    <location>
        <begin position="1"/>
        <end position="12"/>
    </location>
</feature>
<dbReference type="Proteomes" id="UP000186004">
    <property type="component" value="Unassembled WGS sequence"/>
</dbReference>
<dbReference type="STRING" id="1198245.SAMN05444858_10530"/>
<evidence type="ECO:0000313" key="2">
    <source>
        <dbReference type="EMBL" id="SIQ91045.1"/>
    </source>
</evidence>
<reference evidence="2 3" key="1">
    <citation type="submission" date="2017-01" db="EMBL/GenBank/DDBJ databases">
        <authorList>
            <person name="Mah S.A."/>
            <person name="Swanson W.J."/>
            <person name="Moy G.W."/>
            <person name="Vacquier V.D."/>
        </authorList>
    </citation>
    <scope>NUCLEOTIDE SEQUENCE [LARGE SCALE GENOMIC DNA]</scope>
    <source>
        <strain evidence="2 3">DSM 45758</strain>
    </source>
</reference>
<feature type="region of interest" description="Disordered" evidence="1">
    <location>
        <begin position="1"/>
        <end position="38"/>
    </location>
</feature>
<organism evidence="2 3">
    <name type="scientific">Micromonospora avicenniae</name>
    <dbReference type="NCBI Taxonomy" id="1198245"/>
    <lineage>
        <taxon>Bacteria</taxon>
        <taxon>Bacillati</taxon>
        <taxon>Actinomycetota</taxon>
        <taxon>Actinomycetes</taxon>
        <taxon>Micromonosporales</taxon>
        <taxon>Micromonosporaceae</taxon>
        <taxon>Micromonospora</taxon>
    </lineage>
</organism>
<dbReference type="EMBL" id="FTNF01000005">
    <property type="protein sequence ID" value="SIQ91045.1"/>
    <property type="molecule type" value="Genomic_DNA"/>
</dbReference>
<keyword evidence="3" id="KW-1185">Reference proteome</keyword>
<evidence type="ECO:0000256" key="1">
    <source>
        <dbReference type="SAM" id="MobiDB-lite"/>
    </source>
</evidence>
<dbReference type="OrthoDB" id="3397603at2"/>